<dbReference type="EC" id="2.7.8.-" evidence="12"/>
<dbReference type="EMBL" id="QRVL01000001">
    <property type="protein sequence ID" value="RGS41983.1"/>
    <property type="molecule type" value="Genomic_DNA"/>
</dbReference>
<dbReference type="CDD" id="cd09160">
    <property type="entry name" value="PLDc_SMU_988_like_2"/>
    <property type="match status" value="1"/>
</dbReference>
<feature type="domain" description="PLD phosphodiesterase" evidence="14">
    <location>
        <begin position="244"/>
        <end position="271"/>
    </location>
</feature>
<proteinExistence type="predicted"/>
<dbReference type="Pfam" id="PF13396">
    <property type="entry name" value="PLDc_N"/>
    <property type="match status" value="1"/>
</dbReference>
<keyword evidence="10" id="KW-0594">Phospholipid biosynthesis</keyword>
<dbReference type="InterPro" id="IPR001736">
    <property type="entry name" value="PLipase_D/transphosphatidylase"/>
</dbReference>
<reference evidence="15 16" key="1">
    <citation type="submission" date="2018-08" db="EMBL/GenBank/DDBJ databases">
        <title>A genome reference for cultivated species of the human gut microbiota.</title>
        <authorList>
            <person name="Zou Y."/>
            <person name="Xue W."/>
            <person name="Luo G."/>
        </authorList>
    </citation>
    <scope>NUCLEOTIDE SEQUENCE [LARGE SCALE GENOMIC DNA]</scope>
    <source>
        <strain evidence="15 16">AF22-12AC</strain>
    </source>
</reference>
<dbReference type="SUPFAM" id="SSF56024">
    <property type="entry name" value="Phospholipase D/nuclease"/>
    <property type="match status" value="2"/>
</dbReference>
<dbReference type="NCBIfam" id="TIGR04265">
    <property type="entry name" value="bac_cardiolipin"/>
    <property type="match status" value="1"/>
</dbReference>
<keyword evidence="4" id="KW-0808">Transferase</keyword>
<dbReference type="GO" id="GO:0005886">
    <property type="term" value="C:plasma membrane"/>
    <property type="evidence" value="ECO:0007669"/>
    <property type="project" value="UniProtKB-SubCell"/>
</dbReference>
<dbReference type="GO" id="GO:0032049">
    <property type="term" value="P:cardiolipin biosynthetic process"/>
    <property type="evidence" value="ECO:0007669"/>
    <property type="project" value="UniProtKB-UniRule"/>
</dbReference>
<evidence type="ECO:0000256" key="7">
    <source>
        <dbReference type="ARBA" id="ARBA00022989"/>
    </source>
</evidence>
<evidence type="ECO:0000256" key="9">
    <source>
        <dbReference type="ARBA" id="ARBA00023136"/>
    </source>
</evidence>
<keyword evidence="9 13" id="KW-0472">Membrane</keyword>
<name>A0A395V9B4_9FIRM</name>
<organism evidence="15 16">
    <name type="scientific">Roseburia hominis</name>
    <dbReference type="NCBI Taxonomy" id="301301"/>
    <lineage>
        <taxon>Bacteria</taxon>
        <taxon>Bacillati</taxon>
        <taxon>Bacillota</taxon>
        <taxon>Clostridia</taxon>
        <taxon>Lachnospirales</taxon>
        <taxon>Lachnospiraceae</taxon>
        <taxon>Roseburia</taxon>
    </lineage>
</organism>
<evidence type="ECO:0000256" key="2">
    <source>
        <dbReference type="ARBA" id="ARBA00022475"/>
    </source>
</evidence>
<evidence type="ECO:0000256" key="3">
    <source>
        <dbReference type="ARBA" id="ARBA00022516"/>
    </source>
</evidence>
<evidence type="ECO:0000256" key="6">
    <source>
        <dbReference type="ARBA" id="ARBA00022737"/>
    </source>
</evidence>
<dbReference type="RefSeq" id="WP_118096295.1">
    <property type="nucleotide sequence ID" value="NZ_QRVL01000001.1"/>
</dbReference>
<dbReference type="GO" id="GO:0008808">
    <property type="term" value="F:cardiolipin synthase activity"/>
    <property type="evidence" value="ECO:0007669"/>
    <property type="project" value="UniProtKB-UniRule"/>
</dbReference>
<feature type="transmembrane region" description="Helical" evidence="13">
    <location>
        <begin position="68"/>
        <end position="86"/>
    </location>
</feature>
<keyword evidence="6" id="KW-0677">Repeat</keyword>
<dbReference type="Pfam" id="PF13091">
    <property type="entry name" value="PLDc_2"/>
    <property type="match status" value="2"/>
</dbReference>
<sequence>MKKIAHLLMGRLTIVGVSILLQICWLFLVLWKFSYQFTYANLIIRAAAIVLVLVIANKWENPANKLSWTFLILLSPILGIMLYFLFGRSGLTKHTREQMDAVNREVDACMPVDEEAVRLLQEADPSVLRQSKYIADWGHFPVYRNTATKYYESGEAMFPDMLAALESAEHFIFLEYFIIEEGHMFHQIEDILEKKVKEGVEVRLIYDDVGCIGTLPPRYYKQLQKKGIKCAAFNPFRPLLSVIMNNRDHRKIFVVDGAVGFTGGINLADEYINEVKRFGYWKDTGVRIEGEAVWSLTSMFLSMWNYIVHSTEDYSRFMPAQHQKAPFENDGFVQPYGDSPLDHENVGENIYLNIINRAKNYVYIFTPYLIIDHEMLTALCNAAKDGVDVRIVTPGIPDKKMIFLLTQSYYAPLIQSGVKIYQYTPGFIHAKCFVCDDEIATVGSVNLDFRSLYLHFECGVFFYRSAVVAQVKEDCLNTFVCSEQMTAEFCRNRPVPVRLLQSVLRLLAPLL</sequence>
<evidence type="ECO:0000313" key="15">
    <source>
        <dbReference type="EMBL" id="RGS41983.1"/>
    </source>
</evidence>
<dbReference type="Gene3D" id="3.30.870.10">
    <property type="entry name" value="Endonuclease Chain A"/>
    <property type="match status" value="2"/>
</dbReference>
<dbReference type="InterPro" id="IPR022924">
    <property type="entry name" value="Cardiolipin_synthase"/>
</dbReference>
<feature type="transmembrane region" description="Helical" evidence="13">
    <location>
        <begin position="12"/>
        <end position="31"/>
    </location>
</feature>
<evidence type="ECO:0000256" key="5">
    <source>
        <dbReference type="ARBA" id="ARBA00022692"/>
    </source>
</evidence>
<keyword evidence="3" id="KW-0444">Lipid biosynthesis</keyword>
<keyword evidence="2" id="KW-1003">Cell membrane</keyword>
<keyword evidence="7 13" id="KW-1133">Transmembrane helix</keyword>
<evidence type="ECO:0000256" key="4">
    <source>
        <dbReference type="ARBA" id="ARBA00022679"/>
    </source>
</evidence>
<comment type="caution">
    <text evidence="15">The sequence shown here is derived from an EMBL/GenBank/DDBJ whole genome shotgun (WGS) entry which is preliminary data.</text>
</comment>
<dbReference type="CDD" id="cd09154">
    <property type="entry name" value="PLDc_SMU_988_like_1"/>
    <property type="match status" value="1"/>
</dbReference>
<dbReference type="PROSITE" id="PS50035">
    <property type="entry name" value="PLD"/>
    <property type="match status" value="2"/>
</dbReference>
<keyword evidence="8" id="KW-0443">Lipid metabolism</keyword>
<keyword evidence="11" id="KW-1208">Phospholipid metabolism</keyword>
<evidence type="ECO:0000256" key="1">
    <source>
        <dbReference type="ARBA" id="ARBA00004651"/>
    </source>
</evidence>
<accession>A0A395V9B4</accession>
<evidence type="ECO:0000256" key="11">
    <source>
        <dbReference type="ARBA" id="ARBA00023264"/>
    </source>
</evidence>
<dbReference type="PANTHER" id="PTHR21248">
    <property type="entry name" value="CARDIOLIPIN SYNTHASE"/>
    <property type="match status" value="1"/>
</dbReference>
<evidence type="ECO:0000313" key="16">
    <source>
        <dbReference type="Proteomes" id="UP000266172"/>
    </source>
</evidence>
<dbReference type="SMART" id="SM00155">
    <property type="entry name" value="PLDc"/>
    <property type="match status" value="2"/>
</dbReference>
<keyword evidence="5 13" id="KW-0812">Transmembrane</keyword>
<evidence type="ECO:0000256" key="8">
    <source>
        <dbReference type="ARBA" id="ARBA00023098"/>
    </source>
</evidence>
<dbReference type="Proteomes" id="UP000266172">
    <property type="component" value="Unassembled WGS sequence"/>
</dbReference>
<dbReference type="PANTHER" id="PTHR21248:SF22">
    <property type="entry name" value="PHOSPHOLIPASE D"/>
    <property type="match status" value="1"/>
</dbReference>
<dbReference type="InterPro" id="IPR027379">
    <property type="entry name" value="CLS_N"/>
</dbReference>
<evidence type="ECO:0000259" key="14">
    <source>
        <dbReference type="PROSITE" id="PS50035"/>
    </source>
</evidence>
<gene>
    <name evidence="15" type="primary">cls</name>
    <name evidence="15" type="ORF">DWX93_01190</name>
</gene>
<evidence type="ECO:0000256" key="12">
    <source>
        <dbReference type="NCBIfam" id="TIGR04265"/>
    </source>
</evidence>
<dbReference type="AlphaFoldDB" id="A0A395V9B4"/>
<protein>
    <recommendedName>
        <fullName evidence="12">Cardiolipin synthase</fullName>
        <ecNumber evidence="12">2.7.8.-</ecNumber>
    </recommendedName>
</protein>
<feature type="domain" description="PLD phosphodiesterase" evidence="14">
    <location>
        <begin position="424"/>
        <end position="451"/>
    </location>
</feature>
<dbReference type="InterPro" id="IPR025202">
    <property type="entry name" value="PLD-like_dom"/>
</dbReference>
<comment type="subcellular location">
    <subcellularLocation>
        <location evidence="1">Cell membrane</location>
        <topology evidence="1">Multi-pass membrane protein</topology>
    </subcellularLocation>
</comment>
<evidence type="ECO:0000256" key="13">
    <source>
        <dbReference type="SAM" id="Phobius"/>
    </source>
</evidence>
<feature type="transmembrane region" description="Helical" evidence="13">
    <location>
        <begin position="37"/>
        <end position="56"/>
    </location>
</feature>
<evidence type="ECO:0000256" key="10">
    <source>
        <dbReference type="ARBA" id="ARBA00023209"/>
    </source>
</evidence>